<gene>
    <name evidence="2" type="ORF">ACS15_3512</name>
</gene>
<feature type="region of interest" description="Disordered" evidence="1">
    <location>
        <begin position="1"/>
        <end position="39"/>
    </location>
</feature>
<dbReference type="AlphaFoldDB" id="A0AAC9FPW4"/>
<reference evidence="2 3" key="1">
    <citation type="submission" date="2015-09" db="EMBL/GenBank/DDBJ databases">
        <authorList>
            <person name="Xu Y."/>
            <person name="Nagy A."/>
            <person name="Liu N.T."/>
            <person name="Nou X."/>
        </authorList>
    </citation>
    <scope>NUCLEOTIDE SEQUENCE [LARGE SCALE GENOMIC DNA]</scope>
    <source>
        <strain evidence="2 3">FC1138</strain>
    </source>
</reference>
<evidence type="ECO:0000313" key="2">
    <source>
        <dbReference type="EMBL" id="ANH72104.1"/>
    </source>
</evidence>
<name>A0AAC9FPW4_9RALS</name>
<dbReference type="EMBL" id="CP012605">
    <property type="protein sequence ID" value="ANH72104.1"/>
    <property type="molecule type" value="Genomic_DNA"/>
</dbReference>
<sequence>MPEEGLGDGQGGGSLEKTKDAGMLTALPGGPRKPDMGRE</sequence>
<dbReference type="KEGG" id="rin:ACS15_3512"/>
<organism evidence="2 3">
    <name type="scientific">Ralstonia insidiosa</name>
    <dbReference type="NCBI Taxonomy" id="190721"/>
    <lineage>
        <taxon>Bacteria</taxon>
        <taxon>Pseudomonadati</taxon>
        <taxon>Pseudomonadota</taxon>
        <taxon>Betaproteobacteria</taxon>
        <taxon>Burkholderiales</taxon>
        <taxon>Burkholderiaceae</taxon>
        <taxon>Ralstonia</taxon>
    </lineage>
</organism>
<protein>
    <submittedName>
        <fullName evidence="2">Uncharacterized protein</fullName>
    </submittedName>
</protein>
<evidence type="ECO:0000256" key="1">
    <source>
        <dbReference type="SAM" id="MobiDB-lite"/>
    </source>
</evidence>
<proteinExistence type="predicted"/>
<dbReference type="Proteomes" id="UP000077927">
    <property type="component" value="Chromosome 1"/>
</dbReference>
<evidence type="ECO:0000313" key="3">
    <source>
        <dbReference type="Proteomes" id="UP000077927"/>
    </source>
</evidence>
<accession>A0AAC9FPW4</accession>